<dbReference type="AlphaFoldDB" id="A0A424YSR7"/>
<dbReference type="Gene3D" id="3.30.470.20">
    <property type="entry name" value="ATP-grasp fold, B domain"/>
    <property type="match status" value="1"/>
</dbReference>
<keyword evidence="3 9" id="KW-0436">Ligase</keyword>
<dbReference type="EMBL" id="QZAB01000482">
    <property type="protein sequence ID" value="RQD82083.1"/>
    <property type="molecule type" value="Genomic_DNA"/>
</dbReference>
<dbReference type="Proteomes" id="UP000284763">
    <property type="component" value="Unassembled WGS sequence"/>
</dbReference>
<dbReference type="InterPro" id="IPR001636">
    <property type="entry name" value="SAICAR_synth"/>
</dbReference>
<evidence type="ECO:0000256" key="4">
    <source>
        <dbReference type="ARBA" id="ARBA00022741"/>
    </source>
</evidence>
<evidence type="ECO:0000259" key="8">
    <source>
        <dbReference type="Pfam" id="PF01259"/>
    </source>
</evidence>
<dbReference type="PANTHER" id="PTHR43700:SF1">
    <property type="entry name" value="PHOSPHORIBOSYLAMINOIMIDAZOLE-SUCCINOCARBOXAMIDE SYNTHASE"/>
    <property type="match status" value="1"/>
</dbReference>
<dbReference type="EC" id="6.3.2.6" evidence="2"/>
<dbReference type="GO" id="GO:0005737">
    <property type="term" value="C:cytoplasm"/>
    <property type="evidence" value="ECO:0007669"/>
    <property type="project" value="TreeGrafter"/>
</dbReference>
<evidence type="ECO:0000256" key="3">
    <source>
        <dbReference type="ARBA" id="ARBA00022598"/>
    </source>
</evidence>
<evidence type="ECO:0000256" key="5">
    <source>
        <dbReference type="ARBA" id="ARBA00022755"/>
    </source>
</evidence>
<reference evidence="9 10" key="1">
    <citation type="submission" date="2018-08" db="EMBL/GenBank/DDBJ databases">
        <title>The metabolism and importance of syntrophic acetate oxidation coupled to methane or sulfide production in haloalkaline environments.</title>
        <authorList>
            <person name="Timmers P.H.A."/>
            <person name="Vavourakis C.D."/>
            <person name="Sorokin D.Y."/>
            <person name="Sinninghe Damste J.S."/>
            <person name="Muyzer G."/>
            <person name="Stams A.J.M."/>
            <person name="Plugge C.M."/>
        </authorList>
    </citation>
    <scope>NUCLEOTIDE SEQUENCE [LARGE SCALE GENOMIC DNA]</scope>
    <source>
        <strain evidence="9">MSAO_Arc3</strain>
    </source>
</reference>
<feature type="transmembrane region" description="Helical" evidence="7">
    <location>
        <begin position="29"/>
        <end position="46"/>
    </location>
</feature>
<dbReference type="GO" id="GO:0004639">
    <property type="term" value="F:phosphoribosylaminoimidazolesuccinocarboxamide synthase activity"/>
    <property type="evidence" value="ECO:0007669"/>
    <property type="project" value="UniProtKB-EC"/>
</dbReference>
<name>A0A424YSR7_9EURY</name>
<evidence type="ECO:0000256" key="6">
    <source>
        <dbReference type="ARBA" id="ARBA00022840"/>
    </source>
</evidence>
<feature type="domain" description="SAICAR synthetase/ADE2 N-terminal" evidence="8">
    <location>
        <begin position="75"/>
        <end position="313"/>
    </location>
</feature>
<dbReference type="GO" id="GO:0006189">
    <property type="term" value="P:'de novo' IMP biosynthetic process"/>
    <property type="evidence" value="ECO:0007669"/>
    <property type="project" value="UniProtKB-UniPathway"/>
</dbReference>
<dbReference type="UniPathway" id="UPA00074">
    <property type="reaction ID" value="UER00131"/>
</dbReference>
<protein>
    <recommendedName>
        <fullName evidence="2">phosphoribosylaminoimidazolesuccinocarboxamide synthase</fullName>
        <ecNumber evidence="2">6.3.2.6</ecNumber>
    </recommendedName>
</protein>
<dbReference type="NCBIfam" id="TIGR00081">
    <property type="entry name" value="purC"/>
    <property type="match status" value="1"/>
</dbReference>
<keyword evidence="5" id="KW-0658">Purine biosynthesis</keyword>
<dbReference type="GO" id="GO:0005524">
    <property type="term" value="F:ATP binding"/>
    <property type="evidence" value="ECO:0007669"/>
    <property type="project" value="UniProtKB-KW"/>
</dbReference>
<comment type="caution">
    <text evidence="9">The sequence shown here is derived from an EMBL/GenBank/DDBJ whole genome shotgun (WGS) entry which is preliminary data.</text>
</comment>
<dbReference type="Pfam" id="PF01259">
    <property type="entry name" value="SAICAR_synt"/>
    <property type="match status" value="1"/>
</dbReference>
<keyword evidence="7" id="KW-0472">Membrane</keyword>
<evidence type="ECO:0000256" key="2">
    <source>
        <dbReference type="ARBA" id="ARBA00012217"/>
    </source>
</evidence>
<feature type="non-terminal residue" evidence="9">
    <location>
        <position position="1"/>
    </location>
</feature>
<proteinExistence type="inferred from homology"/>
<evidence type="ECO:0000256" key="7">
    <source>
        <dbReference type="SAM" id="Phobius"/>
    </source>
</evidence>
<keyword evidence="4" id="KW-0547">Nucleotide-binding</keyword>
<dbReference type="SUPFAM" id="SSF56104">
    <property type="entry name" value="SAICAR synthase-like"/>
    <property type="match status" value="1"/>
</dbReference>
<sequence>NNLKMKVLQIPFSHAHRLWSFSILKFENNLYFIGVLSIYFCNLILLDSDIFKYMIKYLNNAFSLDYMGTEKRTYISSGKAKDIYENSNDTLIFEFTDRVTAFDGKKKSEYHDKGKITCEIAEYWFKVLENNGIPTHYIECPTPTSMIVKKLDIVPVEVIWRNYVAGSLLRRYEAGDIVLPEGAEPKEGSPIPGGMIEFTTKFEAVDRPVNTDEIISKEWLNEEEIKYLTDLTKRINQIISQELADSDIILADFKVEYGRTSNGEIILADEVGTPDGCRFWNKDDFEKGVITSLDKDVFRKDSGDLTLTYRKLYNNLKKTNM</sequence>
<accession>A0A424YSR7</accession>
<dbReference type="Gene3D" id="3.30.200.20">
    <property type="entry name" value="Phosphorylase Kinase, domain 1"/>
    <property type="match status" value="1"/>
</dbReference>
<organism evidence="9 10">
    <name type="scientific">Methanosalsum natronophilum</name>
    <dbReference type="NCBI Taxonomy" id="768733"/>
    <lineage>
        <taxon>Archaea</taxon>
        <taxon>Methanobacteriati</taxon>
        <taxon>Methanobacteriota</taxon>
        <taxon>Stenosarchaea group</taxon>
        <taxon>Methanomicrobia</taxon>
        <taxon>Methanosarcinales</taxon>
        <taxon>Methanosarcinaceae</taxon>
        <taxon>Methanosalsum</taxon>
    </lineage>
</organism>
<evidence type="ECO:0000313" key="9">
    <source>
        <dbReference type="EMBL" id="RQD82083.1"/>
    </source>
</evidence>
<evidence type="ECO:0000313" key="10">
    <source>
        <dbReference type="Proteomes" id="UP000284763"/>
    </source>
</evidence>
<dbReference type="InterPro" id="IPR028923">
    <property type="entry name" value="SAICAR_synt/ADE2_N"/>
</dbReference>
<keyword evidence="7" id="KW-0812">Transmembrane</keyword>
<keyword evidence="7" id="KW-1133">Transmembrane helix</keyword>
<gene>
    <name evidence="9" type="primary">purC</name>
    <name evidence="9" type="ORF">D5R95_07680</name>
</gene>
<keyword evidence="6" id="KW-0067">ATP-binding</keyword>
<dbReference type="PANTHER" id="PTHR43700">
    <property type="entry name" value="PHOSPHORIBOSYLAMINOIMIDAZOLE-SUCCINOCARBOXAMIDE SYNTHASE"/>
    <property type="match status" value="1"/>
</dbReference>
<evidence type="ECO:0000256" key="1">
    <source>
        <dbReference type="ARBA" id="ARBA00004672"/>
    </source>
</evidence>
<comment type="pathway">
    <text evidence="1">Purine metabolism; IMP biosynthesis via de novo pathway; 5-amino-1-(5-phospho-D-ribosyl)imidazole-4-carboxamide from 5-amino-1-(5-phospho-D-ribosyl)imidazole-4-carboxylate: step 1/2.</text>
</comment>
<dbReference type="HAMAP" id="MF_00137">
    <property type="entry name" value="SAICAR_synth"/>
    <property type="match status" value="1"/>
</dbReference>